<organism evidence="5 6">
    <name type="scientific">Roseiconus lacunae</name>
    <dbReference type="NCBI Taxonomy" id="2605694"/>
    <lineage>
        <taxon>Bacteria</taxon>
        <taxon>Pseudomonadati</taxon>
        <taxon>Planctomycetota</taxon>
        <taxon>Planctomycetia</taxon>
        <taxon>Pirellulales</taxon>
        <taxon>Pirellulaceae</taxon>
        <taxon>Roseiconus</taxon>
    </lineage>
</organism>
<dbReference type="Pfam" id="PF12833">
    <property type="entry name" value="HTH_18"/>
    <property type="match status" value="1"/>
</dbReference>
<gene>
    <name evidence="5" type="ORF">QTN89_27190</name>
</gene>
<dbReference type="PANTHER" id="PTHR46796">
    <property type="entry name" value="HTH-TYPE TRANSCRIPTIONAL ACTIVATOR RHAS-RELATED"/>
    <property type="match status" value="1"/>
</dbReference>
<dbReference type="Proteomes" id="UP001239462">
    <property type="component" value="Unassembled WGS sequence"/>
</dbReference>
<dbReference type="InterPro" id="IPR032783">
    <property type="entry name" value="AraC_lig"/>
</dbReference>
<evidence type="ECO:0000256" key="2">
    <source>
        <dbReference type="ARBA" id="ARBA00023125"/>
    </source>
</evidence>
<reference evidence="5 6" key="1">
    <citation type="submission" date="2023-06" db="EMBL/GenBank/DDBJ databases">
        <title>Roseiconus lacunae JC819 isolated from Gulf of Mannar region, Tamil Nadu.</title>
        <authorList>
            <person name="Pk S."/>
            <person name="Ch S."/>
            <person name="Ch V.R."/>
        </authorList>
    </citation>
    <scope>NUCLEOTIDE SEQUENCE [LARGE SCALE GENOMIC DNA]</scope>
    <source>
        <strain evidence="5 6">JC819</strain>
    </source>
</reference>
<keyword evidence="6" id="KW-1185">Reference proteome</keyword>
<keyword evidence="1" id="KW-0805">Transcription regulation</keyword>
<dbReference type="InterPro" id="IPR020449">
    <property type="entry name" value="Tscrpt_reg_AraC-type_HTH"/>
</dbReference>
<dbReference type="RefSeq" id="WP_149498484.1">
    <property type="nucleotide sequence ID" value="NZ_CP141221.1"/>
</dbReference>
<dbReference type="InterPro" id="IPR018060">
    <property type="entry name" value="HTH_AraC"/>
</dbReference>
<evidence type="ECO:0000256" key="3">
    <source>
        <dbReference type="ARBA" id="ARBA00023163"/>
    </source>
</evidence>
<evidence type="ECO:0000313" key="5">
    <source>
        <dbReference type="EMBL" id="MDM4019170.1"/>
    </source>
</evidence>
<dbReference type="PRINTS" id="PR00032">
    <property type="entry name" value="HTHARAC"/>
</dbReference>
<dbReference type="Pfam" id="PF12852">
    <property type="entry name" value="Cupin_6"/>
    <property type="match status" value="1"/>
</dbReference>
<dbReference type="PROSITE" id="PS00041">
    <property type="entry name" value="HTH_ARAC_FAMILY_1"/>
    <property type="match status" value="1"/>
</dbReference>
<dbReference type="InterPro" id="IPR018062">
    <property type="entry name" value="HTH_AraC-typ_CS"/>
</dbReference>
<dbReference type="SMART" id="SM00342">
    <property type="entry name" value="HTH_ARAC"/>
    <property type="match status" value="1"/>
</dbReference>
<dbReference type="InterPro" id="IPR050204">
    <property type="entry name" value="AraC_XylS_family_regulators"/>
</dbReference>
<comment type="caution">
    <text evidence="5">The sequence shown here is derived from an EMBL/GenBank/DDBJ whole genome shotgun (WGS) entry which is preliminary data.</text>
</comment>
<evidence type="ECO:0000313" key="6">
    <source>
        <dbReference type="Proteomes" id="UP001239462"/>
    </source>
</evidence>
<dbReference type="EMBL" id="JASZZN010000032">
    <property type="protein sequence ID" value="MDM4019170.1"/>
    <property type="molecule type" value="Genomic_DNA"/>
</dbReference>
<dbReference type="Gene3D" id="1.10.10.60">
    <property type="entry name" value="Homeodomain-like"/>
    <property type="match status" value="2"/>
</dbReference>
<protein>
    <submittedName>
        <fullName evidence="5">AraC family transcriptional regulator</fullName>
    </submittedName>
</protein>
<keyword evidence="3" id="KW-0804">Transcription</keyword>
<keyword evidence="2" id="KW-0238">DNA-binding</keyword>
<accession>A0ABT7PRP2</accession>
<evidence type="ECO:0000259" key="4">
    <source>
        <dbReference type="PROSITE" id="PS01124"/>
    </source>
</evidence>
<feature type="domain" description="HTH araC/xylS-type" evidence="4">
    <location>
        <begin position="212"/>
        <end position="310"/>
    </location>
</feature>
<dbReference type="InterPro" id="IPR009057">
    <property type="entry name" value="Homeodomain-like_sf"/>
</dbReference>
<dbReference type="PROSITE" id="PS01124">
    <property type="entry name" value="HTH_ARAC_FAMILY_2"/>
    <property type="match status" value="1"/>
</dbReference>
<proteinExistence type="predicted"/>
<evidence type="ECO:0000256" key="1">
    <source>
        <dbReference type="ARBA" id="ARBA00023015"/>
    </source>
</evidence>
<dbReference type="PANTHER" id="PTHR46796:SF7">
    <property type="entry name" value="ARAC FAMILY TRANSCRIPTIONAL REGULATOR"/>
    <property type="match status" value="1"/>
</dbReference>
<dbReference type="SUPFAM" id="SSF46689">
    <property type="entry name" value="Homeodomain-like"/>
    <property type="match status" value="2"/>
</dbReference>
<sequence length="330" mass="36770">MTPLQNDPITELISRLYLPGWCAALWRLSGNWGIEVPEKTVSLYVVTQGSGWLVFDSPQMSPIRVISGDHVMTASGEGHRFVKQFNNQAEPVAERLSSSFWPTAPASQDDCEVVYAQFELEQLAANPLSIGLPNLVHLNHRRDAELKSCLPLVDLMQQTAQDGEPGWQAMVRKLSELVFIRTLSAQLRMNSSRNDGSAPLRVVKAMTDTVVGPVLNQVLASPESQWTVPQMARMARVSKSAFSDRFRNLLGQPPLQYVTDLRMQKASRLLHESNLEISNIAVLVGYESPSSFSTAFRRWNGQSPAEFRRHRKASESPIAATLNREAMKVG</sequence>
<name>A0ABT7PRP2_9BACT</name>